<accession>A0A087TEX4</accession>
<feature type="non-terminal residue" evidence="2">
    <location>
        <position position="143"/>
    </location>
</feature>
<dbReference type="EMBL" id="KK114898">
    <property type="protein sequence ID" value="KFM63663.1"/>
    <property type="molecule type" value="Genomic_DNA"/>
</dbReference>
<gene>
    <name evidence="2" type="ORF">X975_03827</name>
</gene>
<dbReference type="AlphaFoldDB" id="A0A087TEX4"/>
<sequence>MESSSGPSDLDLNKEKLLVLKDEYRRLCYEARKKESLSHSTHAKLQQQIRQQWETLEELKKKKSELTLQLRLQDSESFSNKGNKNFQHFLKSLEDMVNLEEQVKKQAKALEQYKNEIADTDKKIRQKQKEIVQANRSKDRIER</sequence>
<dbReference type="OrthoDB" id="6766775at2759"/>
<keyword evidence="3" id="KW-1185">Reference proteome</keyword>
<evidence type="ECO:0000313" key="2">
    <source>
        <dbReference type="EMBL" id="KFM63663.1"/>
    </source>
</evidence>
<reference evidence="2 3" key="1">
    <citation type="submission" date="2013-11" db="EMBL/GenBank/DDBJ databases">
        <title>Genome sequencing of Stegodyphus mimosarum.</title>
        <authorList>
            <person name="Bechsgaard J."/>
        </authorList>
    </citation>
    <scope>NUCLEOTIDE SEQUENCE [LARGE SCALE GENOMIC DNA]</scope>
</reference>
<organism evidence="2 3">
    <name type="scientific">Stegodyphus mimosarum</name>
    <name type="common">African social velvet spider</name>
    <dbReference type="NCBI Taxonomy" id="407821"/>
    <lineage>
        <taxon>Eukaryota</taxon>
        <taxon>Metazoa</taxon>
        <taxon>Ecdysozoa</taxon>
        <taxon>Arthropoda</taxon>
        <taxon>Chelicerata</taxon>
        <taxon>Arachnida</taxon>
        <taxon>Araneae</taxon>
        <taxon>Araneomorphae</taxon>
        <taxon>Entelegynae</taxon>
        <taxon>Eresoidea</taxon>
        <taxon>Eresidae</taxon>
        <taxon>Stegodyphus</taxon>
    </lineage>
</organism>
<dbReference type="Proteomes" id="UP000054359">
    <property type="component" value="Unassembled WGS sequence"/>
</dbReference>
<evidence type="ECO:0000256" key="1">
    <source>
        <dbReference type="SAM" id="Coils"/>
    </source>
</evidence>
<protein>
    <submittedName>
        <fullName evidence="2">Uncharacterized protein</fullName>
    </submittedName>
</protein>
<name>A0A087TEX4_STEMI</name>
<proteinExistence type="predicted"/>
<evidence type="ECO:0000313" key="3">
    <source>
        <dbReference type="Proteomes" id="UP000054359"/>
    </source>
</evidence>
<keyword evidence="1" id="KW-0175">Coiled coil</keyword>
<feature type="coiled-coil region" evidence="1">
    <location>
        <begin position="42"/>
        <end position="137"/>
    </location>
</feature>